<dbReference type="Pfam" id="PF00232">
    <property type="entry name" value="Glyco_hydro_1"/>
    <property type="match status" value="1"/>
</dbReference>
<evidence type="ECO:0000313" key="6">
    <source>
        <dbReference type="Proteomes" id="UP000235916"/>
    </source>
</evidence>
<keyword evidence="3" id="KW-0326">Glycosidase</keyword>
<organism evidence="5 6">
    <name type="scientific">Kinneretia aquatilis</name>
    <dbReference type="NCBI Taxonomy" id="2070761"/>
    <lineage>
        <taxon>Bacteria</taxon>
        <taxon>Pseudomonadati</taxon>
        <taxon>Pseudomonadota</taxon>
        <taxon>Betaproteobacteria</taxon>
        <taxon>Burkholderiales</taxon>
        <taxon>Sphaerotilaceae</taxon>
        <taxon>Roseateles</taxon>
    </lineage>
</organism>
<comment type="caution">
    <text evidence="5">The sequence shown here is derived from an EMBL/GenBank/DDBJ whole genome shotgun (WGS) entry which is preliminary data.</text>
</comment>
<accession>A0A2N8KVZ7</accession>
<keyword evidence="2" id="KW-0378">Hydrolase</keyword>
<dbReference type="InterPro" id="IPR017853">
    <property type="entry name" value="GH"/>
</dbReference>
<dbReference type="OrthoDB" id="9765195at2"/>
<dbReference type="GO" id="GO:0005829">
    <property type="term" value="C:cytosol"/>
    <property type="evidence" value="ECO:0007669"/>
    <property type="project" value="TreeGrafter"/>
</dbReference>
<protein>
    <submittedName>
        <fullName evidence="5">Uncharacterized protein</fullName>
    </submittedName>
</protein>
<dbReference type="Gene3D" id="3.20.20.80">
    <property type="entry name" value="Glycosidases"/>
    <property type="match status" value="1"/>
</dbReference>
<dbReference type="SUPFAM" id="SSF51445">
    <property type="entry name" value="(Trans)glycosidases"/>
    <property type="match status" value="1"/>
</dbReference>
<evidence type="ECO:0000256" key="2">
    <source>
        <dbReference type="ARBA" id="ARBA00022801"/>
    </source>
</evidence>
<dbReference type="AlphaFoldDB" id="A0A2N8KVZ7"/>
<dbReference type="PANTHER" id="PTHR10353">
    <property type="entry name" value="GLYCOSYL HYDROLASE"/>
    <property type="match status" value="1"/>
</dbReference>
<dbReference type="InterPro" id="IPR001360">
    <property type="entry name" value="Glyco_hydro_1"/>
</dbReference>
<evidence type="ECO:0000256" key="3">
    <source>
        <dbReference type="ARBA" id="ARBA00023295"/>
    </source>
</evidence>
<evidence type="ECO:0000256" key="4">
    <source>
        <dbReference type="RuleBase" id="RU003690"/>
    </source>
</evidence>
<keyword evidence="6" id="KW-1185">Reference proteome</keyword>
<dbReference type="EMBL" id="POSP01000003">
    <property type="protein sequence ID" value="PND37626.1"/>
    <property type="molecule type" value="Genomic_DNA"/>
</dbReference>
<dbReference type="GO" id="GO:0016052">
    <property type="term" value="P:carbohydrate catabolic process"/>
    <property type="evidence" value="ECO:0007669"/>
    <property type="project" value="TreeGrafter"/>
</dbReference>
<dbReference type="RefSeq" id="WP_102767545.1">
    <property type="nucleotide sequence ID" value="NZ_POSP01000003.1"/>
</dbReference>
<dbReference type="Proteomes" id="UP000235916">
    <property type="component" value="Unassembled WGS sequence"/>
</dbReference>
<name>A0A2N8KVZ7_9BURK</name>
<evidence type="ECO:0000313" key="5">
    <source>
        <dbReference type="EMBL" id="PND37626.1"/>
    </source>
</evidence>
<evidence type="ECO:0000256" key="1">
    <source>
        <dbReference type="ARBA" id="ARBA00010838"/>
    </source>
</evidence>
<gene>
    <name evidence="5" type="ORF">C1O66_08875</name>
</gene>
<proteinExistence type="inferred from homology"/>
<reference evidence="5 6" key="1">
    <citation type="submission" date="2018-01" db="EMBL/GenBank/DDBJ databases">
        <title>Draft genome sequence of Paucibacter aquatile CR182 isolated from freshwater of the Nakdong River.</title>
        <authorList>
            <person name="Choi A."/>
            <person name="Chung E.J."/>
        </authorList>
    </citation>
    <scope>NUCLEOTIDE SEQUENCE [LARGE SCALE GENOMIC DNA]</scope>
    <source>
        <strain evidence="5 6">CR182</strain>
    </source>
</reference>
<dbReference type="GO" id="GO:0008422">
    <property type="term" value="F:beta-glucosidase activity"/>
    <property type="evidence" value="ECO:0007669"/>
    <property type="project" value="TreeGrafter"/>
</dbReference>
<dbReference type="PANTHER" id="PTHR10353:SF36">
    <property type="entry name" value="LP05116P"/>
    <property type="match status" value="1"/>
</dbReference>
<sequence>MQVSRHLAQNASLWPDHRSGATALGAAGPGSAPEAPACHLAIDWARIFPKGMGARPDADALGQVSRQVDALLAQGQQPWVTLHQGELPPALQAQGGWMKRSTIGAFADFARLMGEQLGDRVGHWITHENPAWTSAHPQALARALHTELQIAHHRLVSHGEALRALRSAAPGARVGIVLGLQAIRPASHLPADLAAALRQDGLRNRWWLDPLFGRGYPGDVLQALGVDAPTVLPGDLRSMASPCDFLAVLPQRLAQQASSGPEPEVDEARILELLERVHRDYAPAALYRLQPLPPAPARPSSHRIARLIPGAAAARPHLRIERVSF</sequence>
<comment type="similarity">
    <text evidence="1 4">Belongs to the glycosyl hydrolase 1 family.</text>
</comment>